<dbReference type="Gene3D" id="1.10.275.10">
    <property type="entry name" value="Fumarase/aspartase (N-terminal domain)"/>
    <property type="match status" value="1"/>
</dbReference>
<dbReference type="FunFam" id="1.10.275.10:FF:000005">
    <property type="entry name" value="Histidine ammonia-lyase"/>
    <property type="match status" value="1"/>
</dbReference>
<sequence length="172" mass="17941">MRVAREKAALALSDSAWQRIAQGRSIVQHIIDSGQIAYGINTGLGALCNITLPEEQLGQLSRNTLLSHACGVGPLLDEAHTRAIMCAAIANYSHGKSGISCAIVEQLLAFLNLQITPQVPSQGSVGYLTHMAHIGLALMGIGDVSWQGQVVPAEQALAQAGLEPIAPGAKEG</sequence>
<dbReference type="Pfam" id="PF00221">
    <property type="entry name" value="Lyase_aromatic"/>
    <property type="match status" value="1"/>
</dbReference>
<evidence type="ECO:0000313" key="2">
    <source>
        <dbReference type="EMBL" id="VTN08417.1"/>
    </source>
</evidence>
<name>A0A4U9CTQ8_RAOTE</name>
<evidence type="ECO:0000256" key="1">
    <source>
        <dbReference type="ARBA" id="ARBA00023239"/>
    </source>
</evidence>
<dbReference type="InterPro" id="IPR008948">
    <property type="entry name" value="L-Aspartase-like"/>
</dbReference>
<dbReference type="GO" id="GO:0004397">
    <property type="term" value="F:histidine ammonia-lyase activity"/>
    <property type="evidence" value="ECO:0007669"/>
    <property type="project" value="UniProtKB-EC"/>
</dbReference>
<protein>
    <submittedName>
        <fullName evidence="2">Histidine ammonia-lyase</fullName>
        <ecNumber evidence="2">4.3.1.3</ecNumber>
    </submittedName>
</protein>
<accession>A0A4U9CTQ8</accession>
<dbReference type="Proteomes" id="UP000339249">
    <property type="component" value="Unassembled WGS sequence"/>
</dbReference>
<gene>
    <name evidence="2" type="primary">hutH_1</name>
    <name evidence="2" type="ORF">NCTC9185_00294</name>
</gene>
<reference evidence="2 3" key="1">
    <citation type="submission" date="2019-04" db="EMBL/GenBank/DDBJ databases">
        <authorList>
            <consortium name="Pathogen Informatics"/>
        </authorList>
    </citation>
    <scope>NUCLEOTIDE SEQUENCE [LARGE SCALE GENOMIC DNA]</scope>
    <source>
        <strain evidence="2 3">NCTC9185</strain>
    </source>
</reference>
<dbReference type="EC" id="4.3.1.3" evidence="2"/>
<organism evidence="2 3">
    <name type="scientific">Raoultella terrigena</name>
    <name type="common">Klebsiella terrigena</name>
    <dbReference type="NCBI Taxonomy" id="577"/>
    <lineage>
        <taxon>Bacteria</taxon>
        <taxon>Pseudomonadati</taxon>
        <taxon>Pseudomonadota</taxon>
        <taxon>Gammaproteobacteria</taxon>
        <taxon>Enterobacterales</taxon>
        <taxon>Enterobacteriaceae</taxon>
        <taxon>Klebsiella/Raoultella group</taxon>
        <taxon>Raoultella</taxon>
    </lineage>
</organism>
<keyword evidence="1 2" id="KW-0456">Lyase</keyword>
<dbReference type="AlphaFoldDB" id="A0A4U9CTQ8"/>
<dbReference type="InterPro" id="IPR024083">
    <property type="entry name" value="Fumarase/histidase_N"/>
</dbReference>
<dbReference type="InterPro" id="IPR001106">
    <property type="entry name" value="Aromatic_Lyase"/>
</dbReference>
<dbReference type="SUPFAM" id="SSF48557">
    <property type="entry name" value="L-aspartase-like"/>
    <property type="match status" value="1"/>
</dbReference>
<dbReference type="EMBL" id="CABDVU010000001">
    <property type="protein sequence ID" value="VTN08417.1"/>
    <property type="molecule type" value="Genomic_DNA"/>
</dbReference>
<proteinExistence type="predicted"/>
<evidence type="ECO:0000313" key="3">
    <source>
        <dbReference type="Proteomes" id="UP000339249"/>
    </source>
</evidence>
<dbReference type="PANTHER" id="PTHR10362">
    <property type="entry name" value="HISTIDINE AMMONIA-LYASE"/>
    <property type="match status" value="1"/>
</dbReference>